<dbReference type="Gene3D" id="1.10.3730.20">
    <property type="match status" value="1"/>
</dbReference>
<sequence length="301" mass="31871">MVSIFQQSIGEVAALAAAFLWAIATLYYAKIGGHFPPIRLNLLKGLIALVLVGVALPFSNESMQGFSGLAVFLLLASGILGIGLGDTAYFEALNRLGPRRALLMETLAPPIAAVLSFLFLKDALSWRAWLGMAITMVGVAWVISERTPEASVEDRSLVFHGAIFGFLAAACQAGGAVLSSAAFAKTDIGALGSAGLRLVAGIAFMPLLIWWRGKPKAQVAAKRTDVRRPWLILVFATFIGTFLCLWLQQISLKTTSAGIAQTLLVTSPLFGIPLAMIQGERVSLRAVLGVLAAIGGIALFF</sequence>
<keyword evidence="3 6" id="KW-0812">Transmembrane</keyword>
<keyword evidence="5 6" id="KW-0472">Membrane</keyword>
<feature type="transmembrane region" description="Helical" evidence="6">
    <location>
        <begin position="256"/>
        <end position="275"/>
    </location>
</feature>
<dbReference type="InterPro" id="IPR000620">
    <property type="entry name" value="EamA_dom"/>
</dbReference>
<feature type="transmembrane region" description="Helical" evidence="6">
    <location>
        <begin position="12"/>
        <end position="29"/>
    </location>
</feature>
<evidence type="ECO:0000256" key="1">
    <source>
        <dbReference type="ARBA" id="ARBA00004651"/>
    </source>
</evidence>
<evidence type="ECO:0000313" key="9">
    <source>
        <dbReference type="Proteomes" id="UP000663929"/>
    </source>
</evidence>
<comment type="subcellular location">
    <subcellularLocation>
        <location evidence="1">Cell membrane</location>
        <topology evidence="1">Multi-pass membrane protein</topology>
    </subcellularLocation>
</comment>
<accession>A0A8A4TGZ7</accession>
<dbReference type="GO" id="GO:0005886">
    <property type="term" value="C:plasma membrane"/>
    <property type="evidence" value="ECO:0007669"/>
    <property type="project" value="UniProtKB-SubCell"/>
</dbReference>
<dbReference type="InterPro" id="IPR037185">
    <property type="entry name" value="EmrE-like"/>
</dbReference>
<dbReference type="Proteomes" id="UP000663929">
    <property type="component" value="Chromosome"/>
</dbReference>
<dbReference type="AlphaFoldDB" id="A0A8A4TGZ7"/>
<feature type="domain" description="EamA" evidence="7">
    <location>
        <begin position="161"/>
        <end position="300"/>
    </location>
</feature>
<dbReference type="PANTHER" id="PTHR42920:SF5">
    <property type="entry name" value="EAMA DOMAIN-CONTAINING PROTEIN"/>
    <property type="match status" value="1"/>
</dbReference>
<organism evidence="8 9">
    <name type="scientific">Sulfidibacter corallicola</name>
    <dbReference type="NCBI Taxonomy" id="2818388"/>
    <lineage>
        <taxon>Bacteria</taxon>
        <taxon>Pseudomonadati</taxon>
        <taxon>Acidobacteriota</taxon>
        <taxon>Holophagae</taxon>
        <taxon>Acanthopleuribacterales</taxon>
        <taxon>Acanthopleuribacteraceae</taxon>
        <taxon>Sulfidibacter</taxon>
    </lineage>
</organism>
<dbReference type="EMBL" id="CP071793">
    <property type="protein sequence ID" value="QTD49196.1"/>
    <property type="molecule type" value="Genomic_DNA"/>
</dbReference>
<dbReference type="SUPFAM" id="SSF103481">
    <property type="entry name" value="Multidrug resistance efflux transporter EmrE"/>
    <property type="match status" value="2"/>
</dbReference>
<feature type="transmembrane region" description="Helical" evidence="6">
    <location>
        <begin position="156"/>
        <end position="182"/>
    </location>
</feature>
<keyword evidence="2" id="KW-1003">Cell membrane</keyword>
<dbReference type="InterPro" id="IPR051258">
    <property type="entry name" value="Diverse_Substrate_Transporter"/>
</dbReference>
<reference evidence="8" key="1">
    <citation type="submission" date="2021-03" db="EMBL/GenBank/DDBJ databases">
        <title>Acanthopleuribacteraceae sp. M133.</title>
        <authorList>
            <person name="Wang G."/>
        </authorList>
    </citation>
    <scope>NUCLEOTIDE SEQUENCE</scope>
    <source>
        <strain evidence="8">M133</strain>
    </source>
</reference>
<keyword evidence="4 6" id="KW-1133">Transmembrane helix</keyword>
<evidence type="ECO:0000256" key="3">
    <source>
        <dbReference type="ARBA" id="ARBA00022692"/>
    </source>
</evidence>
<protein>
    <submittedName>
        <fullName evidence="8">DMT family transporter</fullName>
    </submittedName>
</protein>
<proteinExistence type="predicted"/>
<dbReference type="Pfam" id="PF00892">
    <property type="entry name" value="EamA"/>
    <property type="match status" value="2"/>
</dbReference>
<name>A0A8A4TGZ7_SULCO</name>
<evidence type="ECO:0000256" key="2">
    <source>
        <dbReference type="ARBA" id="ARBA00022475"/>
    </source>
</evidence>
<keyword evidence="9" id="KW-1185">Reference proteome</keyword>
<feature type="transmembrane region" description="Helical" evidence="6">
    <location>
        <begin position="230"/>
        <end position="250"/>
    </location>
</feature>
<evidence type="ECO:0000256" key="5">
    <source>
        <dbReference type="ARBA" id="ARBA00023136"/>
    </source>
</evidence>
<dbReference type="RefSeq" id="WP_237378838.1">
    <property type="nucleotide sequence ID" value="NZ_CP071793.1"/>
</dbReference>
<dbReference type="KEGG" id="scor:J3U87_26725"/>
<feature type="transmembrane region" description="Helical" evidence="6">
    <location>
        <begin position="126"/>
        <end position="144"/>
    </location>
</feature>
<evidence type="ECO:0000256" key="4">
    <source>
        <dbReference type="ARBA" id="ARBA00022989"/>
    </source>
</evidence>
<gene>
    <name evidence="8" type="ORF">J3U87_26725</name>
</gene>
<feature type="transmembrane region" description="Helical" evidence="6">
    <location>
        <begin position="188"/>
        <end position="210"/>
    </location>
</feature>
<evidence type="ECO:0000256" key="6">
    <source>
        <dbReference type="SAM" id="Phobius"/>
    </source>
</evidence>
<feature type="transmembrane region" description="Helical" evidence="6">
    <location>
        <begin position="282"/>
        <end position="300"/>
    </location>
</feature>
<feature type="transmembrane region" description="Helical" evidence="6">
    <location>
        <begin position="41"/>
        <end position="59"/>
    </location>
</feature>
<feature type="domain" description="EamA" evidence="7">
    <location>
        <begin position="9"/>
        <end position="143"/>
    </location>
</feature>
<dbReference type="PANTHER" id="PTHR42920">
    <property type="entry name" value="OS03G0707200 PROTEIN-RELATED"/>
    <property type="match status" value="1"/>
</dbReference>
<feature type="transmembrane region" description="Helical" evidence="6">
    <location>
        <begin position="65"/>
        <end position="90"/>
    </location>
</feature>
<evidence type="ECO:0000313" key="8">
    <source>
        <dbReference type="EMBL" id="QTD49196.1"/>
    </source>
</evidence>
<evidence type="ECO:0000259" key="7">
    <source>
        <dbReference type="Pfam" id="PF00892"/>
    </source>
</evidence>